<reference evidence="2 3" key="1">
    <citation type="submission" date="2016-10" db="EMBL/GenBank/DDBJ databases">
        <authorList>
            <person name="de Groot N.N."/>
        </authorList>
    </citation>
    <scope>NUCLEOTIDE SEQUENCE [LARGE SCALE GENOMIC DNA]</scope>
    <source>
        <strain evidence="2 3">CGMCC 1.12333</strain>
    </source>
</reference>
<dbReference type="RefSeq" id="WP_093023489.1">
    <property type="nucleotide sequence ID" value="NZ_FPBK01000002.1"/>
</dbReference>
<gene>
    <name evidence="2" type="ORF">SAMN05216480_1026</name>
</gene>
<dbReference type="STRING" id="1224947.SAMN05216480_1026"/>
<name>A0A1I7FLM8_9FLAO</name>
<protein>
    <submittedName>
        <fullName evidence="2">Gliding motility-associated C-terminal domain-containing protein</fullName>
    </submittedName>
</protein>
<sequence>MRIKQVTFYIIFLFACINTIHAQLISTNNTAINELVSDLKGDDCIQVSNVSISQSGTVDNIVSFGGFQNSSSGFPFTNGIILSTGAISSSGNSSISNNLNEGSENWLGDTNLETILGVSNSLNATVLEFDVTAMGDELSFEYLIASEEYYNENPCNHSDYFAALIKPADNSAAYANMALIPTSNDIAGTGNIHPQIIGFCNAQNENFFAGYNLGNTNFNGRTTAITASTSIIPNVTYHVKLVIADQGDSALDTAVFLKQGSLSTRIDLGEDVNTCAPTYTINSPIEFTNATYQWSLNGSLLPETSSELTATTSGIYTLEISSSSFGSCMLEGTVNISLNENLPTETVADFTKCDDYIADGFTSFDLSTKDNELINAMNTSGATYTVTYFLTENEASNNINAIDDVFTNTSNPQTIYARIANNATGCKAVNEFNLIVNTPSNSITEAPSLTKCDYDSDGFITFSFTSTKQFYQNQYPNAQVQLFATIENAQNGISALANNYQNTSNPQTLYIRVITNTGACPMYSTVDLLVNTATPLLQSTTSLNACEENTSFTSFDLTTALDNLVSDPNNPNYTTSYYLSNNNAINGTNPINTPENFTNTQENQQTVYVKIVDETNTSGCFSIASITLYTDELSTNANDHYYACDDSSNDGIAIFDLEDVANSVVNNNNDYSVQFYLIENDPSSILDNNTPFENTSNPQTIYANINSSDCSSNIAVTLEVSPFFTIEAPTEPFDYCDSDQNLSTTVFFGDFDEYFLDGNDYTIKYYHNYENAVNENASFLYSYYSNVDYVFYARVTDNITGCYDIVPFSVNILPAPVTYTPNDIYYCDDNNDGIYTFDLTTVIPEVVSSTENRTFEFYLAVSDATNGINEISTPETYTSETDQIIIKIINSETGCYQLQSFNINVISFDEDAEISNINICETDSNGTEPIIFEEKDEEISNGQSAVVVSYYETEENAINNENSIDKTTEFNAVNQTIYARAQNSFDPACYYIYSFEVEINEEPTFTMPNENYNLCDDVSGDGFETFDLNTIYEEVIASANQNITFNFYLSEEAASLEEDPLSLTYTNIENPQIIYGKVKSQNGCEVLFPLQLNVIQVAEFEVPQPYVFCDIDYDGIMTFDLTAEDFGALPERLDNLDINYYHSQNDAELDQNSFENADAYTVENHDIIYISITNTVSGCNIIYPVEITVNTPPEVLISEPINICENQDALIYLSDYNSQIFNDTEAFTISYYQTEAEADAQINAVEDAFTYSESNFILFVYAENSTTGCFTIESIAYQINPLPEVNEVADFSVCSNTGFYNQDLSEFGNLAFENSNNEIFNISYFHSEDDALDNSNAITNWNTYPLQNEEEIFIRVTNTTTGCFAYTSFTSFLIVSPEIPIYEDFVICSENSPLTVDASTGTVTDTYLWSTNETTSAIDITEPGVYSVTVTNEIGCTSTKYFGVSASEPATILDIETTGFSENNTITVSISGSGNYMFSLDGGTPQSSNTFTNVLMGSHVVSVIDTNGCQTTLSDAVVIFGFPTYFTPNGDGTNDRWNVFGFDSFSDSEIYIFNRYGKLLKVLKPGDYGWDGNYNGASLPPSDYWFKAIIKNGDESFEQTGHFSLKR</sequence>
<accession>A0A1I7FLM8</accession>
<dbReference type="InterPro" id="IPR049804">
    <property type="entry name" value="Choice_anch_L"/>
</dbReference>
<proteinExistence type="predicted"/>
<evidence type="ECO:0000313" key="3">
    <source>
        <dbReference type="Proteomes" id="UP000199138"/>
    </source>
</evidence>
<dbReference type="Proteomes" id="UP000199138">
    <property type="component" value="Unassembled WGS sequence"/>
</dbReference>
<dbReference type="OrthoDB" id="9765926at2"/>
<feature type="chain" id="PRO_5011493902" evidence="1">
    <location>
        <begin position="23"/>
        <end position="1607"/>
    </location>
</feature>
<dbReference type="Pfam" id="PF13585">
    <property type="entry name" value="CHU_C"/>
    <property type="match status" value="1"/>
</dbReference>
<dbReference type="InterPro" id="IPR026341">
    <property type="entry name" value="T9SS_type_B"/>
</dbReference>
<keyword evidence="1" id="KW-0732">Signal</keyword>
<dbReference type="PROSITE" id="PS51257">
    <property type="entry name" value="PROKAR_LIPOPROTEIN"/>
    <property type="match status" value="1"/>
</dbReference>
<organism evidence="2 3">
    <name type="scientific">Pustulibacterium marinum</name>
    <dbReference type="NCBI Taxonomy" id="1224947"/>
    <lineage>
        <taxon>Bacteria</taxon>
        <taxon>Pseudomonadati</taxon>
        <taxon>Bacteroidota</taxon>
        <taxon>Flavobacteriia</taxon>
        <taxon>Flavobacteriales</taxon>
        <taxon>Flavobacteriaceae</taxon>
        <taxon>Pustulibacterium</taxon>
    </lineage>
</organism>
<dbReference type="EMBL" id="FPBK01000002">
    <property type="protein sequence ID" value="SFU37080.1"/>
    <property type="molecule type" value="Genomic_DNA"/>
</dbReference>
<dbReference type="NCBIfam" id="TIGR04131">
    <property type="entry name" value="Bac_Flav_CTERM"/>
    <property type="match status" value="1"/>
</dbReference>
<dbReference type="NCBIfam" id="NF038133">
    <property type="entry name" value="choice_anch_L"/>
    <property type="match status" value="1"/>
</dbReference>
<evidence type="ECO:0000313" key="2">
    <source>
        <dbReference type="EMBL" id="SFU37080.1"/>
    </source>
</evidence>
<feature type="signal peptide" evidence="1">
    <location>
        <begin position="1"/>
        <end position="22"/>
    </location>
</feature>
<keyword evidence="3" id="KW-1185">Reference proteome</keyword>
<evidence type="ECO:0000256" key="1">
    <source>
        <dbReference type="SAM" id="SignalP"/>
    </source>
</evidence>